<dbReference type="GO" id="GO:0005737">
    <property type="term" value="C:cytoplasm"/>
    <property type="evidence" value="ECO:0007669"/>
    <property type="project" value="TreeGrafter"/>
</dbReference>
<dbReference type="AlphaFoldDB" id="A0A2V1KDM2"/>
<feature type="binding site" evidence="2">
    <location>
        <begin position="84"/>
        <end position="87"/>
    </location>
    <ligand>
        <name>substrate</name>
    </ligand>
</feature>
<gene>
    <name evidence="3" type="ORF">DD236_04955</name>
</gene>
<dbReference type="InterPro" id="IPR050275">
    <property type="entry name" value="PGM_Phosphatase"/>
</dbReference>
<dbReference type="Pfam" id="PF00300">
    <property type="entry name" value="His_Phos_1"/>
    <property type="match status" value="1"/>
</dbReference>
<dbReference type="InterPro" id="IPR013078">
    <property type="entry name" value="His_Pase_superF_clade-1"/>
</dbReference>
<name>A0A2V1KDM2_9ACTO</name>
<reference evidence="4" key="1">
    <citation type="submission" date="2018-05" db="EMBL/GenBank/DDBJ databases">
        <authorList>
            <person name="Li Y."/>
        </authorList>
    </citation>
    <scope>NUCLEOTIDE SEQUENCE [LARGE SCALE GENOMIC DNA]</scope>
    <source>
        <strain evidence="4">sk1b4</strain>
    </source>
</reference>
<proteinExistence type="predicted"/>
<dbReference type="SMART" id="SM00855">
    <property type="entry name" value="PGAM"/>
    <property type="match status" value="1"/>
</dbReference>
<dbReference type="SUPFAM" id="SSF53254">
    <property type="entry name" value="Phosphoglycerate mutase-like"/>
    <property type="match status" value="1"/>
</dbReference>
<evidence type="ECO:0000313" key="3">
    <source>
        <dbReference type="EMBL" id="PWF27721.1"/>
    </source>
</evidence>
<evidence type="ECO:0000256" key="2">
    <source>
        <dbReference type="PIRSR" id="PIRSR613078-2"/>
    </source>
</evidence>
<dbReference type="RefSeq" id="WP_109093216.1">
    <property type="nucleotide sequence ID" value="NZ_CAMELQ010000066.1"/>
</dbReference>
<feature type="binding site" evidence="2">
    <location>
        <begin position="10"/>
        <end position="17"/>
    </location>
    <ligand>
        <name>substrate</name>
    </ligand>
</feature>
<dbReference type="PANTHER" id="PTHR48100:SF62">
    <property type="entry name" value="GLUCOSYL-3-PHOSPHOGLYCERATE PHOSPHATASE"/>
    <property type="match status" value="1"/>
</dbReference>
<feature type="active site" description="Tele-phosphohistidine intermediate" evidence="1">
    <location>
        <position position="11"/>
    </location>
</feature>
<accession>A0A2V1KDM2</accession>
<feature type="binding site" evidence="2">
    <location>
        <position position="60"/>
    </location>
    <ligand>
        <name>substrate</name>
    </ligand>
</feature>
<dbReference type="CDD" id="cd07067">
    <property type="entry name" value="HP_PGM_like"/>
    <property type="match status" value="1"/>
</dbReference>
<evidence type="ECO:0000256" key="1">
    <source>
        <dbReference type="PIRSR" id="PIRSR613078-1"/>
    </source>
</evidence>
<dbReference type="InterPro" id="IPR001345">
    <property type="entry name" value="PG/BPGM_mutase_AS"/>
</dbReference>
<sequence>MSARRVILWRHGQTDLNVEQRIQGAQDFPLNDVGREQAARIAPEIAAVAPDRIISSPLSRAVDTTQRVVEIVGVPMELDGRLRERNYGEWEGLTRDEIKERDPEQFQVWIDGGYPEGLGVETNVDVGERVAEAVNEAADEMRTGTLLVVAHGAAIRAGVCALLGLGSENWSGFRGMDNCHFAILNRQENRNPGWCVHSYNQVIAPVNEPIESVRHANDK</sequence>
<keyword evidence="4" id="KW-1185">Reference proteome</keyword>
<evidence type="ECO:0000313" key="4">
    <source>
        <dbReference type="Proteomes" id="UP000245283"/>
    </source>
</evidence>
<dbReference type="GO" id="GO:0016791">
    <property type="term" value="F:phosphatase activity"/>
    <property type="evidence" value="ECO:0007669"/>
    <property type="project" value="TreeGrafter"/>
</dbReference>
<protein>
    <submittedName>
        <fullName evidence="3">Histidine phosphatase family protein</fullName>
    </submittedName>
</protein>
<feature type="active site" description="Proton donor/acceptor" evidence="1">
    <location>
        <position position="84"/>
    </location>
</feature>
<dbReference type="InterPro" id="IPR029033">
    <property type="entry name" value="His_PPase_superfam"/>
</dbReference>
<dbReference type="EMBL" id="QETB01000001">
    <property type="protein sequence ID" value="PWF27721.1"/>
    <property type="molecule type" value="Genomic_DNA"/>
</dbReference>
<dbReference type="PANTHER" id="PTHR48100">
    <property type="entry name" value="BROAD-SPECIFICITY PHOSPHATASE YOR283W-RELATED"/>
    <property type="match status" value="1"/>
</dbReference>
<dbReference type="Gene3D" id="3.40.50.1240">
    <property type="entry name" value="Phosphoglycerate mutase-like"/>
    <property type="match status" value="1"/>
</dbReference>
<dbReference type="OrthoDB" id="4697614at2"/>
<organism evidence="3 4">
    <name type="scientific">Ancrocorticia populi</name>
    <dbReference type="NCBI Taxonomy" id="2175228"/>
    <lineage>
        <taxon>Bacteria</taxon>
        <taxon>Bacillati</taxon>
        <taxon>Actinomycetota</taxon>
        <taxon>Actinomycetes</taxon>
        <taxon>Actinomycetales</taxon>
        <taxon>Actinomycetaceae</taxon>
        <taxon>Ancrocorticia</taxon>
    </lineage>
</organism>
<dbReference type="PROSITE" id="PS00175">
    <property type="entry name" value="PG_MUTASE"/>
    <property type="match status" value="1"/>
</dbReference>
<dbReference type="Proteomes" id="UP000245283">
    <property type="component" value="Unassembled WGS sequence"/>
</dbReference>
<comment type="caution">
    <text evidence="3">The sequence shown here is derived from an EMBL/GenBank/DDBJ whole genome shotgun (WGS) entry which is preliminary data.</text>
</comment>